<name>A0ABN1H6J5_9ACTN</name>
<feature type="domain" description="Acyl-CoA dehydrogenase/oxidase C-terminal" evidence="6">
    <location>
        <begin position="213"/>
        <end position="352"/>
    </location>
</feature>
<evidence type="ECO:0000259" key="7">
    <source>
        <dbReference type="Pfam" id="PF02771"/>
    </source>
</evidence>
<keyword evidence="9" id="KW-1185">Reference proteome</keyword>
<dbReference type="Gene3D" id="1.20.140.10">
    <property type="entry name" value="Butyryl-CoA Dehydrogenase, subunit A, domain 3"/>
    <property type="match status" value="1"/>
</dbReference>
<protein>
    <submittedName>
        <fullName evidence="8">Acyl-CoA dehydrogenase family protein</fullName>
    </submittedName>
</protein>
<dbReference type="Proteomes" id="UP001500957">
    <property type="component" value="Unassembled WGS sequence"/>
</dbReference>
<evidence type="ECO:0000256" key="3">
    <source>
        <dbReference type="ARBA" id="ARBA00022630"/>
    </source>
</evidence>
<feature type="domain" description="Acyl-CoA dehydrogenase/oxidase N-terminal" evidence="7">
    <location>
        <begin position="9"/>
        <end position="109"/>
    </location>
</feature>
<evidence type="ECO:0000256" key="5">
    <source>
        <dbReference type="ARBA" id="ARBA00023002"/>
    </source>
</evidence>
<keyword evidence="5" id="KW-0560">Oxidoreductase</keyword>
<comment type="caution">
    <text evidence="8">The sequence shown here is derived from an EMBL/GenBank/DDBJ whole genome shotgun (WGS) entry which is preliminary data.</text>
</comment>
<dbReference type="EMBL" id="BAAAHE010000038">
    <property type="protein sequence ID" value="GAA0630381.1"/>
    <property type="molecule type" value="Genomic_DNA"/>
</dbReference>
<dbReference type="InterPro" id="IPR009100">
    <property type="entry name" value="AcylCoA_DH/oxidase_NM_dom_sf"/>
</dbReference>
<sequence length="367" mass="37949">MSVGDLIYTDTEEQLRASVRDLLADRAPWPAVLARTETAEPVDTDLWRRLAQLGGAGLAVPSTWGGVDASWREAAVVAEELGRAVAPLPFLGHAVATALLLELGDEDLLPAVAAGERTAAVVVRAATAAHENAASVDLRDGRLHGSVPAVLDATTADLLLVRAGDALYAVDAADARVTPAPSLDRTRPIADISFDGAPGTVVASGPAVDEALAKALQIGAVLLAAEQLGLAQRCLEIAVQYLQTRRQFGRLIGEFQALKHRAADVWVRNSGVRAAARYAADCAATDAADLPVAAALAQAAASPAAELAAQECLQLHGGIGFTWELPVHLYLKRAKSSAILLGTADRHRAAIGDLVGIPAVPTEGAAA</sequence>
<dbReference type="InterPro" id="IPR037069">
    <property type="entry name" value="AcylCoA_DH/ox_N_sf"/>
</dbReference>
<dbReference type="SUPFAM" id="SSF47203">
    <property type="entry name" value="Acyl-CoA dehydrogenase C-terminal domain-like"/>
    <property type="match status" value="1"/>
</dbReference>
<dbReference type="SUPFAM" id="SSF56645">
    <property type="entry name" value="Acyl-CoA dehydrogenase NM domain-like"/>
    <property type="match status" value="1"/>
</dbReference>
<dbReference type="InterPro" id="IPR009075">
    <property type="entry name" value="AcylCo_DH/oxidase_C"/>
</dbReference>
<evidence type="ECO:0000256" key="2">
    <source>
        <dbReference type="ARBA" id="ARBA00009347"/>
    </source>
</evidence>
<comment type="similarity">
    <text evidence="2">Belongs to the acyl-CoA dehydrogenase family.</text>
</comment>
<dbReference type="InterPro" id="IPR013786">
    <property type="entry name" value="AcylCoA_DH/ox_N"/>
</dbReference>
<dbReference type="RefSeq" id="WP_344607597.1">
    <property type="nucleotide sequence ID" value="NZ_BAAAHE010000038.1"/>
</dbReference>
<reference evidence="8 9" key="1">
    <citation type="journal article" date="2019" name="Int. J. Syst. Evol. Microbiol.">
        <title>The Global Catalogue of Microorganisms (GCM) 10K type strain sequencing project: providing services to taxonomists for standard genome sequencing and annotation.</title>
        <authorList>
            <consortium name="The Broad Institute Genomics Platform"/>
            <consortium name="The Broad Institute Genome Sequencing Center for Infectious Disease"/>
            <person name="Wu L."/>
            <person name="Ma J."/>
        </authorList>
    </citation>
    <scope>NUCLEOTIDE SEQUENCE [LARGE SCALE GENOMIC DNA]</scope>
    <source>
        <strain evidence="8 9">JCM 10671</strain>
    </source>
</reference>
<dbReference type="InterPro" id="IPR036250">
    <property type="entry name" value="AcylCo_DH-like_C"/>
</dbReference>
<evidence type="ECO:0000313" key="9">
    <source>
        <dbReference type="Proteomes" id="UP001500957"/>
    </source>
</evidence>
<gene>
    <name evidence="8" type="ORF">GCM10009547_37650</name>
</gene>
<evidence type="ECO:0000313" key="8">
    <source>
        <dbReference type="EMBL" id="GAA0630381.1"/>
    </source>
</evidence>
<dbReference type="Pfam" id="PF00441">
    <property type="entry name" value="Acyl-CoA_dh_1"/>
    <property type="match status" value="1"/>
</dbReference>
<comment type="cofactor">
    <cofactor evidence="1">
        <name>FAD</name>
        <dbReference type="ChEBI" id="CHEBI:57692"/>
    </cofactor>
</comment>
<dbReference type="PANTHER" id="PTHR43884">
    <property type="entry name" value="ACYL-COA DEHYDROGENASE"/>
    <property type="match status" value="1"/>
</dbReference>
<evidence type="ECO:0000256" key="1">
    <source>
        <dbReference type="ARBA" id="ARBA00001974"/>
    </source>
</evidence>
<dbReference type="PANTHER" id="PTHR43884:SF20">
    <property type="entry name" value="ACYL-COA DEHYDROGENASE FADE28"/>
    <property type="match status" value="1"/>
</dbReference>
<dbReference type="Pfam" id="PF02771">
    <property type="entry name" value="Acyl-CoA_dh_N"/>
    <property type="match status" value="1"/>
</dbReference>
<organism evidence="8 9">
    <name type="scientific">Sporichthya brevicatena</name>
    <dbReference type="NCBI Taxonomy" id="171442"/>
    <lineage>
        <taxon>Bacteria</taxon>
        <taxon>Bacillati</taxon>
        <taxon>Actinomycetota</taxon>
        <taxon>Actinomycetes</taxon>
        <taxon>Sporichthyales</taxon>
        <taxon>Sporichthyaceae</taxon>
        <taxon>Sporichthya</taxon>
    </lineage>
</organism>
<keyword evidence="3" id="KW-0285">Flavoprotein</keyword>
<keyword evidence="4" id="KW-0274">FAD</keyword>
<accession>A0ABN1H6J5</accession>
<evidence type="ECO:0000256" key="4">
    <source>
        <dbReference type="ARBA" id="ARBA00022827"/>
    </source>
</evidence>
<evidence type="ECO:0000259" key="6">
    <source>
        <dbReference type="Pfam" id="PF00441"/>
    </source>
</evidence>
<proteinExistence type="inferred from homology"/>
<dbReference type="Gene3D" id="1.10.540.10">
    <property type="entry name" value="Acyl-CoA dehydrogenase/oxidase, N-terminal domain"/>
    <property type="match status" value="1"/>
</dbReference>